<dbReference type="InterPro" id="IPR006886">
    <property type="entry name" value="RNA_pol_III_Rpc5"/>
</dbReference>
<feature type="region of interest" description="Disordered" evidence="1">
    <location>
        <begin position="1"/>
        <end position="143"/>
    </location>
</feature>
<feature type="region of interest" description="Disordered" evidence="1">
    <location>
        <begin position="298"/>
        <end position="323"/>
    </location>
</feature>
<reference evidence="2" key="1">
    <citation type="submission" date="2015-07" db="EMBL/GenBank/DDBJ databases">
        <title>Transcriptome Assembly of Anthurium amnicola.</title>
        <authorList>
            <person name="Suzuki J."/>
        </authorList>
    </citation>
    <scope>NUCLEOTIDE SEQUENCE</scope>
</reference>
<dbReference type="PANTHER" id="PTHR12069">
    <property type="entry name" value="DNA-DIRECTED RNA POLYMERASES III 80 KDA POLYPEPTIDE RNA POLYMERASE III SUBUNIT 5"/>
    <property type="match status" value="1"/>
</dbReference>
<dbReference type="EMBL" id="GDJX01001740">
    <property type="protein sequence ID" value="JAT66196.1"/>
    <property type="molecule type" value="Transcribed_RNA"/>
</dbReference>
<sequence>NHRPATVYSNEGKAPFRLPLPRSSAAPGRPPGMENGGEPLNPFSAPGDDANTSFDMDLDLDLGARPAPARPAVKFRPKLKGKQLPKPEPEPDPASRDLPGHGAVKKQEDAKPPAVKAERADAIGERTSAGAVGHPKGEGMANGDAARMDVDETAEEEDAVVREIDVFFNPSPLDTGAQLYVMQYPLRPCWRPYELNERCQEVRMKPKQSKVEFDLIMDVDSENYENEVDEHLRLQKQVLSSSKVPYVTGYAVGILVGNQLHLNPVHAVMQLRPSMAHIDASGLHKKKQIVQSAGIAISDEEKGAESAKPSTSRGKVIPEPSNENIDDTEDWVSLKYHAVDSPISSRYQKKMLSEGGCIAFSMSMYDYLNCLCPGTSSENEKPRGPSRRILLSMPLDERLKMLFLEGSHVHRFDAIMHLAPEESVDDVLRIIQQHAVLVQGLWVLKSPLVYDGFQAVVRDYILFLFTKKNTIPTNKLKEIKIPLESLKHILSPLALERSVCSDWKFKEPTDLSFVKRYPEIVKMQESFWSRHQVHITDALRGIVKNPPKNQPVTTKCSTKLGLGVKATAIASVDHGPKRGTEAIVRPGMTTISDEICEALPKALNELFRTHRVCSMNQIRQGLREMAVSKATLPKADPRLFVLAAHGASAPAAELEPIICKVAERIHDVYVPKSGSNPALNQLRNDVIKFLRGKPPTEKFKMSEILKEVKKDLGEQFPLADCNQVLNELCVSIRGAGWLLRSGNEMPK</sequence>
<keyword evidence="2" id="KW-0240">DNA-directed RNA polymerase</keyword>
<evidence type="ECO:0000313" key="2">
    <source>
        <dbReference type="EMBL" id="JAT58182.1"/>
    </source>
</evidence>
<protein>
    <submittedName>
        <fullName evidence="2">DNA-directed RNA polymerase III subunit RPC5</fullName>
    </submittedName>
</protein>
<feature type="non-terminal residue" evidence="2">
    <location>
        <position position="1"/>
    </location>
</feature>
<dbReference type="EMBL" id="GDJX01009754">
    <property type="protein sequence ID" value="JAT58182.1"/>
    <property type="molecule type" value="Transcribed_RNA"/>
</dbReference>
<dbReference type="GO" id="GO:0005666">
    <property type="term" value="C:RNA polymerase III complex"/>
    <property type="evidence" value="ECO:0007669"/>
    <property type="project" value="TreeGrafter"/>
</dbReference>
<feature type="compositionally biased region" description="Basic and acidic residues" evidence="1">
    <location>
        <begin position="85"/>
        <end position="124"/>
    </location>
</feature>
<dbReference type="PANTHER" id="PTHR12069:SF0">
    <property type="entry name" value="DNA-DIRECTED RNA POLYMERASE III SUBUNIT RPC5"/>
    <property type="match status" value="1"/>
</dbReference>
<keyword evidence="2" id="KW-0804">Transcription</keyword>
<dbReference type="GO" id="GO:0042797">
    <property type="term" value="P:tRNA transcription by RNA polymerase III"/>
    <property type="evidence" value="ECO:0007669"/>
    <property type="project" value="TreeGrafter"/>
</dbReference>
<evidence type="ECO:0000256" key="1">
    <source>
        <dbReference type="SAM" id="MobiDB-lite"/>
    </source>
</evidence>
<name>A0A1D1YU79_9ARAE</name>
<organism evidence="2">
    <name type="scientific">Anthurium amnicola</name>
    <dbReference type="NCBI Taxonomy" id="1678845"/>
    <lineage>
        <taxon>Eukaryota</taxon>
        <taxon>Viridiplantae</taxon>
        <taxon>Streptophyta</taxon>
        <taxon>Embryophyta</taxon>
        <taxon>Tracheophyta</taxon>
        <taxon>Spermatophyta</taxon>
        <taxon>Magnoliopsida</taxon>
        <taxon>Liliopsida</taxon>
        <taxon>Araceae</taxon>
        <taxon>Pothoideae</taxon>
        <taxon>Potheae</taxon>
        <taxon>Anthurium</taxon>
    </lineage>
</organism>
<feature type="compositionally biased region" description="Basic residues" evidence="1">
    <location>
        <begin position="73"/>
        <end position="83"/>
    </location>
</feature>
<dbReference type="AlphaFoldDB" id="A0A1D1YU79"/>
<accession>A0A1D1YU79</accession>
<proteinExistence type="predicted"/>
<dbReference type="Pfam" id="PF04801">
    <property type="entry name" value="RPC5"/>
    <property type="match status" value="1"/>
</dbReference>
<evidence type="ECO:0000313" key="3">
    <source>
        <dbReference type="EMBL" id="JAT66196.1"/>
    </source>
</evidence>
<gene>
    <name evidence="2" type="primary">Polr3e_1</name>
    <name evidence="3" type="synonym">Polr3e_4</name>
    <name evidence="2" type="ORF">g.61262</name>
    <name evidence="3" type="ORF">g.61271</name>
</gene>